<evidence type="ECO:0000313" key="5">
    <source>
        <dbReference type="Proteomes" id="UP001208690"/>
    </source>
</evidence>
<dbReference type="SUPFAM" id="SSF52218">
    <property type="entry name" value="Flavoproteins"/>
    <property type="match status" value="1"/>
</dbReference>
<comment type="caution">
    <text evidence="4">The sequence shown here is derived from an EMBL/GenBank/DDBJ whole genome shotgun (WGS) entry which is preliminary data.</text>
</comment>
<evidence type="ECO:0000313" key="4">
    <source>
        <dbReference type="EMBL" id="MCV3271831.1"/>
    </source>
</evidence>
<comment type="similarity">
    <text evidence="1">Belongs to the NAD(P)H dehydrogenase (quinone) family.</text>
</comment>
<evidence type="ECO:0000256" key="2">
    <source>
        <dbReference type="ARBA" id="ARBA00023002"/>
    </source>
</evidence>
<name>A0ABT3BE39_9RHOB</name>
<dbReference type="PANTHER" id="PTHR10204">
    <property type="entry name" value="NAD P H OXIDOREDUCTASE-RELATED"/>
    <property type="match status" value="1"/>
</dbReference>
<reference evidence="4 5" key="1">
    <citation type="submission" date="2022-04" db="EMBL/GenBank/DDBJ databases">
        <title>Roseobacter sp. WL0113 is a bacterium isolated from neritic sediment.</title>
        <authorList>
            <person name="Wang L."/>
            <person name="He W."/>
            <person name="Zhang D.-F."/>
        </authorList>
    </citation>
    <scope>NUCLEOTIDE SEQUENCE [LARGE SCALE GENOMIC DNA]</scope>
    <source>
        <strain evidence="4 5">WL0113</strain>
    </source>
</reference>
<protein>
    <submittedName>
        <fullName evidence="4">NAD(P)H-dependent oxidoreductase</fullName>
    </submittedName>
</protein>
<accession>A0ABT3BE39</accession>
<organism evidence="4 5">
    <name type="scientific">Roseobacter sinensis</name>
    <dbReference type="NCBI Taxonomy" id="2931391"/>
    <lineage>
        <taxon>Bacteria</taxon>
        <taxon>Pseudomonadati</taxon>
        <taxon>Pseudomonadota</taxon>
        <taxon>Alphaproteobacteria</taxon>
        <taxon>Rhodobacterales</taxon>
        <taxon>Roseobacteraceae</taxon>
        <taxon>Roseobacter</taxon>
    </lineage>
</organism>
<proteinExistence type="inferred from homology"/>
<evidence type="ECO:0000259" key="3">
    <source>
        <dbReference type="Pfam" id="PF02525"/>
    </source>
</evidence>
<dbReference type="Proteomes" id="UP001208690">
    <property type="component" value="Unassembled WGS sequence"/>
</dbReference>
<sequence length="197" mass="21913">MSGKRIFVLNGHPAQTSLNRHLAETYAAAARKAGHEVRLTHLADMEFDPDHGFAGYAQHKPLEAVLQAFRSDVEWAEHMVLTTPMWWGGLPAKLKGLIDRTFLPGWAFDTRNRNRIGMPRPMLGGRTARAIVTSDSPDLFFALMYRKALLRQIRGQIFNFVGMRPAKTTHLAPVGEANAGTIEGWQRQIDALGAAGR</sequence>
<keyword evidence="5" id="KW-1185">Reference proteome</keyword>
<dbReference type="PANTHER" id="PTHR10204:SF34">
    <property type="entry name" value="NAD(P)H DEHYDROGENASE [QUINONE] 1 ISOFORM 1"/>
    <property type="match status" value="1"/>
</dbReference>
<dbReference type="InterPro" id="IPR051545">
    <property type="entry name" value="NAD(P)H_dehydrogenase_qn"/>
</dbReference>
<keyword evidence="2" id="KW-0560">Oxidoreductase</keyword>
<feature type="domain" description="Flavodoxin-like fold" evidence="3">
    <location>
        <begin position="4"/>
        <end position="186"/>
    </location>
</feature>
<dbReference type="InterPro" id="IPR003680">
    <property type="entry name" value="Flavodoxin_fold"/>
</dbReference>
<dbReference type="Gene3D" id="3.40.50.360">
    <property type="match status" value="1"/>
</dbReference>
<dbReference type="EMBL" id="JALIEB010000005">
    <property type="protein sequence ID" value="MCV3271831.1"/>
    <property type="molecule type" value="Genomic_DNA"/>
</dbReference>
<dbReference type="Pfam" id="PF02525">
    <property type="entry name" value="Flavodoxin_2"/>
    <property type="match status" value="1"/>
</dbReference>
<dbReference type="InterPro" id="IPR029039">
    <property type="entry name" value="Flavoprotein-like_sf"/>
</dbReference>
<gene>
    <name evidence="4" type="ORF">MUB52_10355</name>
</gene>
<evidence type="ECO:0000256" key="1">
    <source>
        <dbReference type="ARBA" id="ARBA00006252"/>
    </source>
</evidence>